<reference evidence="3" key="1">
    <citation type="submission" date="2020-05" db="EMBL/GenBank/DDBJ databases">
        <authorList>
            <person name="Chiriac C."/>
            <person name="Salcher M."/>
            <person name="Ghai R."/>
            <person name="Kavagutti S V."/>
        </authorList>
    </citation>
    <scope>NUCLEOTIDE SEQUENCE</scope>
</reference>
<sequence>MSPSVPGALKIAGGSLIAVGTVAAGAAIGLAVQRRVIARTMQSDGDWKLPTFTPQVHEFETSDGTALHVEIDEYVGSGTPITVILCHGYALSSASLLFQRAVLEDRARVISYDQRSHGKSAQSNEKFETVDQLGHDLSELIDVFAPSGPLMLLGHSMGGMTIMALAEQRPELFRDRVKAISFISTTAGGLREVTFGMPVVMRAIVHRAAPAMASVLAKTKGIVEVGRRASSDLSEMIFRSYSFGAHPSKEASAFVAEMIDSTPIDVLAEFLPALQEHDKYDVLPTLAHCDVVVIVGDSDRLTPVVLSERLAAGILGSKLAVIHDSGHMVGIEHHDEVNQLLLEQFERVETGLGKKSRKAASLWS</sequence>
<dbReference type="InterPro" id="IPR050471">
    <property type="entry name" value="AB_hydrolase"/>
</dbReference>
<accession>A0A6J6HY47</accession>
<keyword evidence="1" id="KW-1133">Transmembrane helix</keyword>
<dbReference type="EMBL" id="CAEZVB010000014">
    <property type="protein sequence ID" value="CAB4617477.1"/>
    <property type="molecule type" value="Genomic_DNA"/>
</dbReference>
<dbReference type="PANTHER" id="PTHR43433:SF1">
    <property type="entry name" value="BLL5160 PROTEIN"/>
    <property type="match status" value="1"/>
</dbReference>
<feature type="transmembrane region" description="Helical" evidence="1">
    <location>
        <begin position="12"/>
        <end position="32"/>
    </location>
</feature>
<dbReference type="PANTHER" id="PTHR43433">
    <property type="entry name" value="HYDROLASE, ALPHA/BETA FOLD FAMILY PROTEIN"/>
    <property type="match status" value="1"/>
</dbReference>
<evidence type="ECO:0000313" key="4">
    <source>
        <dbReference type="EMBL" id="CAB4672157.1"/>
    </source>
</evidence>
<organism evidence="3">
    <name type="scientific">freshwater metagenome</name>
    <dbReference type="NCBI Taxonomy" id="449393"/>
    <lineage>
        <taxon>unclassified sequences</taxon>
        <taxon>metagenomes</taxon>
        <taxon>ecological metagenomes</taxon>
    </lineage>
</organism>
<dbReference type="AlphaFoldDB" id="A0A6J6HY47"/>
<dbReference type="SUPFAM" id="SSF53474">
    <property type="entry name" value="alpha/beta-Hydrolases"/>
    <property type="match status" value="1"/>
</dbReference>
<gene>
    <name evidence="3" type="ORF">UFOPK1908_00490</name>
    <name evidence="4" type="ORF">UFOPK2282_01137</name>
</gene>
<dbReference type="EMBL" id="CAEZWR010000143">
    <property type="protein sequence ID" value="CAB4672157.1"/>
    <property type="molecule type" value="Genomic_DNA"/>
</dbReference>
<evidence type="ECO:0000256" key="1">
    <source>
        <dbReference type="SAM" id="Phobius"/>
    </source>
</evidence>
<proteinExistence type="predicted"/>
<keyword evidence="1" id="KW-0812">Transmembrane</keyword>
<name>A0A6J6HY47_9ZZZZ</name>
<dbReference type="InterPro" id="IPR029058">
    <property type="entry name" value="AB_hydrolase_fold"/>
</dbReference>
<feature type="domain" description="AB hydrolase-1" evidence="2">
    <location>
        <begin position="82"/>
        <end position="333"/>
    </location>
</feature>
<keyword evidence="1" id="KW-0472">Membrane</keyword>
<evidence type="ECO:0000313" key="3">
    <source>
        <dbReference type="EMBL" id="CAB4617477.1"/>
    </source>
</evidence>
<dbReference type="Gene3D" id="3.40.50.1820">
    <property type="entry name" value="alpha/beta hydrolase"/>
    <property type="match status" value="1"/>
</dbReference>
<dbReference type="InterPro" id="IPR000073">
    <property type="entry name" value="AB_hydrolase_1"/>
</dbReference>
<dbReference type="Pfam" id="PF00561">
    <property type="entry name" value="Abhydrolase_1"/>
    <property type="match status" value="1"/>
</dbReference>
<evidence type="ECO:0000259" key="2">
    <source>
        <dbReference type="Pfam" id="PF00561"/>
    </source>
</evidence>
<protein>
    <submittedName>
        <fullName evidence="3">Unannotated protein</fullName>
    </submittedName>
</protein>